<dbReference type="GO" id="GO:0006355">
    <property type="term" value="P:regulation of DNA-templated transcription"/>
    <property type="evidence" value="ECO:0007669"/>
    <property type="project" value="InterPro"/>
</dbReference>
<feature type="domain" description="HTH luxR-type" evidence="6">
    <location>
        <begin position="150"/>
        <end position="215"/>
    </location>
</feature>
<reference evidence="8" key="1">
    <citation type="journal article" name="DNA Res.">
        <title>The physiological potential of anammox bacteria as revealed by their core genome structure.</title>
        <authorList>
            <person name="Okubo T."/>
            <person name="Toyoda A."/>
            <person name="Fukuhara K."/>
            <person name="Uchiyama I."/>
            <person name="Harigaya Y."/>
            <person name="Kuroiwa M."/>
            <person name="Suzuki T."/>
            <person name="Murakami Y."/>
            <person name="Suwa Y."/>
            <person name="Takami H."/>
        </authorList>
    </citation>
    <scope>NUCLEOTIDE SEQUENCE</scope>
    <source>
        <strain evidence="8">317325-3</strain>
    </source>
</reference>
<evidence type="ECO:0000259" key="7">
    <source>
        <dbReference type="PROSITE" id="PS50110"/>
    </source>
</evidence>
<keyword evidence="3 8" id="KW-0238">DNA-binding</keyword>
<dbReference type="PANTHER" id="PTHR43214">
    <property type="entry name" value="TWO-COMPONENT RESPONSE REGULATOR"/>
    <property type="match status" value="1"/>
</dbReference>
<dbReference type="CDD" id="cd06170">
    <property type="entry name" value="LuxR_C_like"/>
    <property type="match status" value="1"/>
</dbReference>
<dbReference type="InterPro" id="IPR058245">
    <property type="entry name" value="NreC/VraR/RcsB-like_REC"/>
</dbReference>
<dbReference type="PROSITE" id="PS50110">
    <property type="entry name" value="RESPONSE_REGULATORY"/>
    <property type="match status" value="1"/>
</dbReference>
<evidence type="ECO:0000256" key="3">
    <source>
        <dbReference type="ARBA" id="ARBA00023125"/>
    </source>
</evidence>
<dbReference type="CDD" id="cd17535">
    <property type="entry name" value="REC_NarL-like"/>
    <property type="match status" value="1"/>
</dbReference>
<keyword evidence="4" id="KW-0804">Transcription</keyword>
<dbReference type="PROSITE" id="PS50043">
    <property type="entry name" value="HTH_LUXR_2"/>
    <property type="match status" value="1"/>
</dbReference>
<proteinExistence type="predicted"/>
<organism evidence="8 9">
    <name type="scientific">Candidatus Desulfobacillus denitrificans</name>
    <dbReference type="NCBI Taxonomy" id="2608985"/>
    <lineage>
        <taxon>Bacteria</taxon>
        <taxon>Pseudomonadati</taxon>
        <taxon>Pseudomonadota</taxon>
        <taxon>Betaproteobacteria</taxon>
        <taxon>Candidatus Desulfobacillus</taxon>
    </lineage>
</organism>
<dbReference type="Pfam" id="PF00072">
    <property type="entry name" value="Response_reg"/>
    <property type="match status" value="1"/>
</dbReference>
<protein>
    <submittedName>
        <fullName evidence="8">DNA-binding response regulator</fullName>
    </submittedName>
</protein>
<dbReference type="InterPro" id="IPR016032">
    <property type="entry name" value="Sig_transdc_resp-reg_C-effctor"/>
</dbReference>
<dbReference type="Proteomes" id="UP000662914">
    <property type="component" value="Chromosome"/>
</dbReference>
<dbReference type="PROSITE" id="PS00622">
    <property type="entry name" value="HTH_LUXR_1"/>
    <property type="match status" value="1"/>
</dbReference>
<dbReference type="GO" id="GO:0003677">
    <property type="term" value="F:DNA binding"/>
    <property type="evidence" value="ECO:0007669"/>
    <property type="project" value="UniProtKB-KW"/>
</dbReference>
<dbReference type="InterPro" id="IPR000792">
    <property type="entry name" value="Tscrpt_reg_LuxR_C"/>
</dbReference>
<dbReference type="InterPro" id="IPR011006">
    <property type="entry name" value="CheY-like_superfamily"/>
</dbReference>
<gene>
    <name evidence="8" type="ORF">DSYM_27940</name>
</gene>
<evidence type="ECO:0000313" key="9">
    <source>
        <dbReference type="Proteomes" id="UP000662914"/>
    </source>
</evidence>
<dbReference type="SMART" id="SM00421">
    <property type="entry name" value="HTH_LUXR"/>
    <property type="match status" value="1"/>
</dbReference>
<dbReference type="EMBL" id="AP021857">
    <property type="protein sequence ID" value="BBO22095.1"/>
    <property type="molecule type" value="Genomic_DNA"/>
</dbReference>
<dbReference type="Gene3D" id="3.40.50.2300">
    <property type="match status" value="1"/>
</dbReference>
<dbReference type="SMART" id="SM00448">
    <property type="entry name" value="REC"/>
    <property type="match status" value="1"/>
</dbReference>
<dbReference type="PANTHER" id="PTHR43214:SF41">
    <property type="entry name" value="NITRATE_NITRITE RESPONSE REGULATOR PROTEIN NARP"/>
    <property type="match status" value="1"/>
</dbReference>
<dbReference type="GO" id="GO:0000160">
    <property type="term" value="P:phosphorelay signal transduction system"/>
    <property type="evidence" value="ECO:0007669"/>
    <property type="project" value="InterPro"/>
</dbReference>
<accession>A0A809RCK2</accession>
<evidence type="ECO:0000256" key="2">
    <source>
        <dbReference type="ARBA" id="ARBA00023015"/>
    </source>
</evidence>
<dbReference type="Pfam" id="PF00196">
    <property type="entry name" value="GerE"/>
    <property type="match status" value="1"/>
</dbReference>
<dbReference type="SUPFAM" id="SSF46894">
    <property type="entry name" value="C-terminal effector domain of the bipartite response regulators"/>
    <property type="match status" value="1"/>
</dbReference>
<evidence type="ECO:0000256" key="5">
    <source>
        <dbReference type="PROSITE-ProRule" id="PRU00169"/>
    </source>
</evidence>
<keyword evidence="2" id="KW-0805">Transcription regulation</keyword>
<name>A0A809RCK2_9PROT</name>
<evidence type="ECO:0000256" key="4">
    <source>
        <dbReference type="ARBA" id="ARBA00023163"/>
    </source>
</evidence>
<evidence type="ECO:0000256" key="1">
    <source>
        <dbReference type="ARBA" id="ARBA00022553"/>
    </source>
</evidence>
<sequence length="223" mass="24343">MEHAIRVLLVDDHTLFRSGIKALLQRQKDFEVVGEASDGLEGIKRAKSLKPDVVLLDLHMPGISGREAVRLIVEELPETKVVMLTVSEDTEDLLETLQAGAHGYLLKNIDTSYFISAIRSAAEGEAVMSPQMTAKLMQSVRAAPAAPAAPALDKERLSPREREILGFLARGASNKEIARSLDLSESTVKIHMQNILKKLNIVSRVQAAVYAVQHGLCGKDDTP</sequence>
<evidence type="ECO:0000259" key="6">
    <source>
        <dbReference type="PROSITE" id="PS50043"/>
    </source>
</evidence>
<feature type="domain" description="Response regulatory" evidence="7">
    <location>
        <begin position="6"/>
        <end position="122"/>
    </location>
</feature>
<feature type="modified residue" description="4-aspartylphosphate" evidence="5">
    <location>
        <position position="57"/>
    </location>
</feature>
<dbReference type="KEGG" id="ddz:DSYM_27940"/>
<dbReference type="PRINTS" id="PR00038">
    <property type="entry name" value="HTHLUXR"/>
</dbReference>
<evidence type="ECO:0000313" key="8">
    <source>
        <dbReference type="EMBL" id="BBO22095.1"/>
    </source>
</evidence>
<dbReference type="InterPro" id="IPR039420">
    <property type="entry name" value="WalR-like"/>
</dbReference>
<dbReference type="InterPro" id="IPR001789">
    <property type="entry name" value="Sig_transdc_resp-reg_receiver"/>
</dbReference>
<keyword evidence="1 5" id="KW-0597">Phosphoprotein</keyword>
<dbReference type="AlphaFoldDB" id="A0A809RCK2"/>
<dbReference type="SUPFAM" id="SSF52172">
    <property type="entry name" value="CheY-like"/>
    <property type="match status" value="1"/>
</dbReference>